<proteinExistence type="predicted"/>
<dbReference type="AlphaFoldDB" id="A0A6G0XG14"/>
<sequence>MDRVWKIILSPTSRTMASISCIQPLYHHITLTANAEARWHAKQWLVQQLYYNTDRAFSTFPALDASDEFVECTAECAGPWIHISESCQVTWPYALEDIKQLFLHPDSQKLICFADELDVERDGNTVLARRMLEEKYPWHLLQGHFHEADRFIFVIRHLNSDEAGPSHGNPNFHEMEWIDVRRISPTRSVLRFLWHKTMLINFAKVFAKDMGVDISSQDAKSIEQEVSTFEKRLLWESQQQLMDQLAKTSSRST</sequence>
<organism evidence="1 2">
    <name type="scientific">Aphanomyces euteiches</name>
    <dbReference type="NCBI Taxonomy" id="100861"/>
    <lineage>
        <taxon>Eukaryota</taxon>
        <taxon>Sar</taxon>
        <taxon>Stramenopiles</taxon>
        <taxon>Oomycota</taxon>
        <taxon>Saprolegniomycetes</taxon>
        <taxon>Saprolegniales</taxon>
        <taxon>Verrucalvaceae</taxon>
        <taxon>Aphanomyces</taxon>
    </lineage>
</organism>
<keyword evidence="2" id="KW-1185">Reference proteome</keyword>
<accession>A0A6G0XG14</accession>
<gene>
    <name evidence="1" type="ORF">Ae201684_005149</name>
</gene>
<comment type="caution">
    <text evidence="1">The sequence shown here is derived from an EMBL/GenBank/DDBJ whole genome shotgun (WGS) entry which is preliminary data.</text>
</comment>
<protein>
    <submittedName>
        <fullName evidence="1">Uncharacterized protein</fullName>
    </submittedName>
</protein>
<dbReference type="VEuPathDB" id="FungiDB:AeMF1_013189"/>
<dbReference type="EMBL" id="VJMJ01000066">
    <property type="protein sequence ID" value="KAF0739229.1"/>
    <property type="molecule type" value="Genomic_DNA"/>
</dbReference>
<reference evidence="1 2" key="1">
    <citation type="submission" date="2019-07" db="EMBL/GenBank/DDBJ databases">
        <title>Genomics analysis of Aphanomyces spp. identifies a new class of oomycete effector associated with host adaptation.</title>
        <authorList>
            <person name="Gaulin E."/>
        </authorList>
    </citation>
    <scope>NUCLEOTIDE SEQUENCE [LARGE SCALE GENOMIC DNA]</scope>
    <source>
        <strain evidence="1 2">ATCC 201684</strain>
    </source>
</reference>
<evidence type="ECO:0000313" key="1">
    <source>
        <dbReference type="EMBL" id="KAF0739229.1"/>
    </source>
</evidence>
<name>A0A6G0XG14_9STRA</name>
<dbReference type="Proteomes" id="UP000481153">
    <property type="component" value="Unassembled WGS sequence"/>
</dbReference>
<evidence type="ECO:0000313" key="2">
    <source>
        <dbReference type="Proteomes" id="UP000481153"/>
    </source>
</evidence>